<keyword evidence="9 11" id="KW-0012">Acyltransferase</keyword>
<dbReference type="AlphaFoldDB" id="A0AAD1N2P5"/>
<dbReference type="SUPFAM" id="SSF52777">
    <property type="entry name" value="CoA-dependent acyltransferases"/>
    <property type="match status" value="2"/>
</dbReference>
<dbReference type="GO" id="GO:0006071">
    <property type="term" value="P:glycerol metabolic process"/>
    <property type="evidence" value="ECO:0007669"/>
    <property type="project" value="UniProtKB-KW"/>
</dbReference>
<comment type="similarity">
    <text evidence="3 11">Belongs to the long-chain O-acyltransferase family.</text>
</comment>
<keyword evidence="16" id="KW-1185">Reference proteome</keyword>
<evidence type="ECO:0000256" key="1">
    <source>
        <dbReference type="ARBA" id="ARBA00004771"/>
    </source>
</evidence>
<evidence type="ECO:0000256" key="6">
    <source>
        <dbReference type="ARBA" id="ARBA00022679"/>
    </source>
</evidence>
<dbReference type="GO" id="GO:0071731">
    <property type="term" value="P:response to nitric oxide"/>
    <property type="evidence" value="ECO:0007669"/>
    <property type="project" value="TreeGrafter"/>
</dbReference>
<evidence type="ECO:0000256" key="5">
    <source>
        <dbReference type="ARBA" id="ARBA00022516"/>
    </source>
</evidence>
<keyword evidence="5 11" id="KW-0444">Lipid biosynthesis</keyword>
<comment type="pathway">
    <text evidence="1 11">Glycerolipid metabolism; triacylglycerol biosynthesis.</text>
</comment>
<dbReference type="Pfam" id="PF06974">
    <property type="entry name" value="WS_DGAT_C"/>
    <property type="match status" value="1"/>
</dbReference>
<dbReference type="PANTHER" id="PTHR31650:SF1">
    <property type="entry name" value="WAX ESTER SYNTHASE_DIACYLGLYCEROL ACYLTRANSFERASE 4-RELATED"/>
    <property type="match status" value="1"/>
</dbReference>
<evidence type="ECO:0000256" key="3">
    <source>
        <dbReference type="ARBA" id="ARBA00009587"/>
    </source>
</evidence>
<reference evidence="15 16" key="1">
    <citation type="journal article" date="2019" name="Emerg. Microbes Infect.">
        <title>Comprehensive subspecies identification of 175 nontuberculous mycobacteria species based on 7547 genomic profiles.</title>
        <authorList>
            <person name="Matsumoto Y."/>
            <person name="Kinjo T."/>
            <person name="Motooka D."/>
            <person name="Nabeya D."/>
            <person name="Jung N."/>
            <person name="Uechi K."/>
            <person name="Horii T."/>
            <person name="Iida T."/>
            <person name="Fujita J."/>
            <person name="Nakamura S."/>
        </authorList>
    </citation>
    <scope>NUCLEOTIDE SEQUENCE [LARGE SCALE GENOMIC DNA]</scope>
    <source>
        <strain evidence="15 16">JCM 15658</strain>
    </source>
</reference>
<evidence type="ECO:0000256" key="12">
    <source>
        <dbReference type="SAM" id="MobiDB-lite"/>
    </source>
</evidence>
<accession>A0AAD1N2P5</accession>
<evidence type="ECO:0000256" key="7">
    <source>
        <dbReference type="ARBA" id="ARBA00022798"/>
    </source>
</evidence>
<evidence type="ECO:0000259" key="14">
    <source>
        <dbReference type="Pfam" id="PF06974"/>
    </source>
</evidence>
<evidence type="ECO:0000256" key="10">
    <source>
        <dbReference type="ARBA" id="ARBA00048109"/>
    </source>
</evidence>
<dbReference type="GO" id="GO:0004144">
    <property type="term" value="F:diacylglycerol O-acyltransferase activity"/>
    <property type="evidence" value="ECO:0007669"/>
    <property type="project" value="UniProtKB-EC"/>
</dbReference>
<evidence type="ECO:0000256" key="9">
    <source>
        <dbReference type="ARBA" id="ARBA00023315"/>
    </source>
</evidence>
<sequence length="504" mass="54914">MTEIPMSPVGPVTATLSDISEKFPVLDRQNVARAPQWAYKGDPRTPKGPAMKLISPTDSMFLLVESREHPMHVGGLQLFEPPDGISGADFLREIHQAMVEQTDFQETFRKHPGTVLGGVANLAWAVDEDVDLDYHLRRSALPSPGRVRELLELTSRLHGTLLDRHRPLWEAHLVEGLSDGRFAVYVKFHHALIDGVSALKLTQRTLSTDPEDPEVRVPWNLPPKRRTREPESKSLLRSVTDRVGSVAALAPSTFGLARAALLEQQLQLPFGAPKTMFNVPIGGARRVAAQSWPLERIRSVKRATGATVNDVILAMCAGALRFYLTEQNALPAAPLIAMVPVSLRTEAEADSGGNMTGVVLCNLATDDDDPARRLDTISLSMRRNKQVFSQLPRVQQLALSASMIAPLGLGAVPGFVSTAPPPFNIVISNVPGNQEPMYWRGARLDGNYPFSIALDGQALNITMANNGDNLDFGLVGARGSVPHLQRLLGHLEDSLKELEVAVGV</sequence>
<evidence type="ECO:0000313" key="15">
    <source>
        <dbReference type="EMBL" id="BBZ64371.1"/>
    </source>
</evidence>
<evidence type="ECO:0000256" key="4">
    <source>
        <dbReference type="ARBA" id="ARBA00013244"/>
    </source>
</evidence>
<comment type="pathway">
    <text evidence="2">Lipid metabolism.</text>
</comment>
<protein>
    <recommendedName>
        <fullName evidence="4 11">Diacylglycerol O-acyltransferase</fullName>
        <ecNumber evidence="4 11">2.3.1.20</ecNumber>
    </recommendedName>
</protein>
<proteinExistence type="inferred from homology"/>
<dbReference type="PANTHER" id="PTHR31650">
    <property type="entry name" value="O-ACYLTRANSFERASE (WSD1-LIKE) FAMILY PROTEIN"/>
    <property type="match status" value="1"/>
</dbReference>
<name>A0AAD1N2P5_MYCMB</name>
<dbReference type="InterPro" id="IPR023213">
    <property type="entry name" value="CAT-like_dom_sf"/>
</dbReference>
<keyword evidence="6 11" id="KW-0808">Transferase</keyword>
<dbReference type="Proteomes" id="UP000466039">
    <property type="component" value="Chromosome"/>
</dbReference>
<dbReference type="GO" id="GO:0005886">
    <property type="term" value="C:plasma membrane"/>
    <property type="evidence" value="ECO:0007669"/>
    <property type="project" value="TreeGrafter"/>
</dbReference>
<dbReference type="Pfam" id="PF03007">
    <property type="entry name" value="WS_DGAT_cat"/>
    <property type="match status" value="1"/>
</dbReference>
<dbReference type="Gene3D" id="3.30.559.30">
    <property type="entry name" value="Nonribosomal peptide synthetase, condensation domain"/>
    <property type="match status" value="1"/>
</dbReference>
<dbReference type="EC" id="2.3.1.20" evidence="4 11"/>
<dbReference type="EMBL" id="AP022617">
    <property type="protein sequence ID" value="BBZ64371.1"/>
    <property type="molecule type" value="Genomic_DNA"/>
</dbReference>
<evidence type="ECO:0000256" key="11">
    <source>
        <dbReference type="RuleBase" id="RU361241"/>
    </source>
</evidence>
<dbReference type="GO" id="GO:0051701">
    <property type="term" value="P:biological process involved in interaction with host"/>
    <property type="evidence" value="ECO:0007669"/>
    <property type="project" value="TreeGrafter"/>
</dbReference>
<dbReference type="GO" id="GO:0001666">
    <property type="term" value="P:response to hypoxia"/>
    <property type="evidence" value="ECO:0007669"/>
    <property type="project" value="TreeGrafter"/>
</dbReference>
<dbReference type="NCBIfam" id="TIGR02946">
    <property type="entry name" value="acyl_WS_DGAT"/>
    <property type="match status" value="1"/>
</dbReference>
<evidence type="ECO:0000313" key="16">
    <source>
        <dbReference type="Proteomes" id="UP000466039"/>
    </source>
</evidence>
<evidence type="ECO:0000259" key="13">
    <source>
        <dbReference type="Pfam" id="PF03007"/>
    </source>
</evidence>
<dbReference type="Gene3D" id="3.30.559.10">
    <property type="entry name" value="Chloramphenicol acetyltransferase-like domain"/>
    <property type="match status" value="1"/>
</dbReference>
<keyword evidence="7 11" id="KW-0319">Glycerol metabolism</keyword>
<feature type="region of interest" description="Disordered" evidence="12">
    <location>
        <begin position="208"/>
        <end position="234"/>
    </location>
</feature>
<dbReference type="InterPro" id="IPR014292">
    <property type="entry name" value="Acyl_transf_WS/DGAT"/>
</dbReference>
<comment type="catalytic activity">
    <reaction evidence="10 11">
        <text>an acyl-CoA + a 1,2-diacyl-sn-glycerol = a triacyl-sn-glycerol + CoA</text>
        <dbReference type="Rhea" id="RHEA:10868"/>
        <dbReference type="ChEBI" id="CHEBI:17815"/>
        <dbReference type="ChEBI" id="CHEBI:57287"/>
        <dbReference type="ChEBI" id="CHEBI:58342"/>
        <dbReference type="ChEBI" id="CHEBI:64615"/>
        <dbReference type="EC" id="2.3.1.20"/>
    </reaction>
</comment>
<feature type="domain" description="O-acyltransferase WSD1 C-terminal" evidence="14">
    <location>
        <begin position="353"/>
        <end position="498"/>
    </location>
</feature>
<gene>
    <name evidence="15" type="ORF">MMON_56720</name>
</gene>
<evidence type="ECO:0000256" key="2">
    <source>
        <dbReference type="ARBA" id="ARBA00005189"/>
    </source>
</evidence>
<evidence type="ECO:0000256" key="8">
    <source>
        <dbReference type="ARBA" id="ARBA00023098"/>
    </source>
</evidence>
<keyword evidence="8 11" id="KW-0443">Lipid metabolism</keyword>
<dbReference type="InterPro" id="IPR045034">
    <property type="entry name" value="O-acyltransferase_WSD1-like"/>
</dbReference>
<dbReference type="InterPro" id="IPR009721">
    <property type="entry name" value="O-acyltransferase_WSD1_C"/>
</dbReference>
<dbReference type="InterPro" id="IPR004255">
    <property type="entry name" value="O-acyltransferase_WSD1_N"/>
</dbReference>
<dbReference type="GO" id="GO:0019432">
    <property type="term" value="P:triglyceride biosynthetic process"/>
    <property type="evidence" value="ECO:0007669"/>
    <property type="project" value="TreeGrafter"/>
</dbReference>
<organism evidence="15 16">
    <name type="scientific">Mycolicibacterium monacense</name>
    <name type="common">Mycobacterium monacense</name>
    <dbReference type="NCBI Taxonomy" id="85693"/>
    <lineage>
        <taxon>Bacteria</taxon>
        <taxon>Bacillati</taxon>
        <taxon>Actinomycetota</taxon>
        <taxon>Actinomycetes</taxon>
        <taxon>Mycobacteriales</taxon>
        <taxon>Mycobacteriaceae</taxon>
        <taxon>Mycolicibacterium</taxon>
    </lineage>
</organism>
<feature type="domain" description="O-acyltransferase WSD1-like N-terminal" evidence="13">
    <location>
        <begin position="55"/>
        <end position="312"/>
    </location>
</feature>